<comment type="caution">
    <text evidence="2">The sequence shown here is derived from an EMBL/GenBank/DDBJ whole genome shotgun (WGS) entry which is preliminary data.</text>
</comment>
<keyword evidence="3" id="KW-1185">Reference proteome</keyword>
<name>A0AAV5V0L9_9BILA</name>
<dbReference type="AlphaFoldDB" id="A0AAV5V0L9"/>
<protein>
    <recommendedName>
        <fullName evidence="4">Granulins domain-containing protein</fullName>
    </recommendedName>
</protein>
<feature type="chain" id="PRO_5043921573" description="Granulins domain-containing protein" evidence="1">
    <location>
        <begin position="23"/>
        <end position="166"/>
    </location>
</feature>
<evidence type="ECO:0000313" key="2">
    <source>
        <dbReference type="EMBL" id="GMT12306.1"/>
    </source>
</evidence>
<feature type="non-terminal residue" evidence="2">
    <location>
        <position position="1"/>
    </location>
</feature>
<dbReference type="EMBL" id="BTSY01000001">
    <property type="protein sequence ID" value="GMT12306.1"/>
    <property type="molecule type" value="Genomic_DNA"/>
</dbReference>
<evidence type="ECO:0000256" key="1">
    <source>
        <dbReference type="SAM" id="SignalP"/>
    </source>
</evidence>
<proteinExistence type="predicted"/>
<sequence length="166" mass="17514">THTPQRMHTVLLLLGCATLALSQRCPDGYKLLGDGRCLWDASAISCPYSMANGPCNEGNICPTEGYACDVTHGHCCAVVDKTNMMGPAIDGVCHSDYVPAVSPYNEDVCVLPKADAGVCSAYLQTGPCDATMPCMPGSTCATLAGVCCFDYFFFFTPALTNSTCNN</sequence>
<feature type="signal peptide" evidence="1">
    <location>
        <begin position="1"/>
        <end position="22"/>
    </location>
</feature>
<accession>A0AAV5V0L9</accession>
<reference evidence="2" key="1">
    <citation type="submission" date="2023-10" db="EMBL/GenBank/DDBJ databases">
        <title>Genome assembly of Pristionchus species.</title>
        <authorList>
            <person name="Yoshida K."/>
            <person name="Sommer R.J."/>
        </authorList>
    </citation>
    <scope>NUCLEOTIDE SEQUENCE</scope>
    <source>
        <strain evidence="2">RS5133</strain>
    </source>
</reference>
<keyword evidence="1" id="KW-0732">Signal</keyword>
<organism evidence="2 3">
    <name type="scientific">Pristionchus fissidentatus</name>
    <dbReference type="NCBI Taxonomy" id="1538716"/>
    <lineage>
        <taxon>Eukaryota</taxon>
        <taxon>Metazoa</taxon>
        <taxon>Ecdysozoa</taxon>
        <taxon>Nematoda</taxon>
        <taxon>Chromadorea</taxon>
        <taxon>Rhabditida</taxon>
        <taxon>Rhabditina</taxon>
        <taxon>Diplogasteromorpha</taxon>
        <taxon>Diplogasteroidea</taxon>
        <taxon>Neodiplogasteridae</taxon>
        <taxon>Pristionchus</taxon>
    </lineage>
</organism>
<evidence type="ECO:0000313" key="3">
    <source>
        <dbReference type="Proteomes" id="UP001432322"/>
    </source>
</evidence>
<dbReference type="Proteomes" id="UP001432322">
    <property type="component" value="Unassembled WGS sequence"/>
</dbReference>
<gene>
    <name evidence="2" type="ORF">PFISCL1PPCAC_3603</name>
</gene>
<evidence type="ECO:0008006" key="4">
    <source>
        <dbReference type="Google" id="ProtNLM"/>
    </source>
</evidence>